<organism evidence="2 3">
    <name type="scientific">Ferruginibacter yonginensis</name>
    <dbReference type="NCBI Taxonomy" id="1310416"/>
    <lineage>
        <taxon>Bacteria</taxon>
        <taxon>Pseudomonadati</taxon>
        <taxon>Bacteroidota</taxon>
        <taxon>Chitinophagia</taxon>
        <taxon>Chitinophagales</taxon>
        <taxon>Chitinophagaceae</taxon>
        <taxon>Ferruginibacter</taxon>
    </lineage>
</organism>
<proteinExistence type="predicted"/>
<evidence type="ECO:0000256" key="1">
    <source>
        <dbReference type="SAM" id="Phobius"/>
    </source>
</evidence>
<sequence length="278" mass="32323">LRFGQDFTNQHYFLISTSTKNQHRSGGRNSKFPVFANTRPLADIFNETSPSMKRLFTTLSLTAALLFFYNYSYCQYDTLQHNEKEGNSTTNWYDKTTSPWIIPSSIALLTVVVNIFISLYSQKVALSNVEKQIKSSLALAALQFDTTLYLKNRQDWINEVRNSLSEFLTHCNLINIELQEATQNMIARKTIHEKLSLNRNKLRLALNPKIEEHEKLLESISALMNVLDIHILNTNSQQRQYDNVDFMRKADNVIVDGRFVLYKEWDKIQRAKDKENIS</sequence>
<reference evidence="3" key="1">
    <citation type="journal article" date="2019" name="Int. J. Syst. Evol. Microbiol.">
        <title>The Global Catalogue of Microorganisms (GCM) 10K type strain sequencing project: providing services to taxonomists for standard genome sequencing and annotation.</title>
        <authorList>
            <consortium name="The Broad Institute Genomics Platform"/>
            <consortium name="The Broad Institute Genome Sequencing Center for Infectious Disease"/>
            <person name="Wu L."/>
            <person name="Ma J."/>
        </authorList>
    </citation>
    <scope>NUCLEOTIDE SEQUENCE [LARGE SCALE GENOMIC DNA]</scope>
    <source>
        <strain evidence="3">CECT 8289</strain>
    </source>
</reference>
<protein>
    <submittedName>
        <fullName evidence="2">Uncharacterized protein</fullName>
    </submittedName>
</protein>
<evidence type="ECO:0000313" key="2">
    <source>
        <dbReference type="EMBL" id="MFC4263972.1"/>
    </source>
</evidence>
<feature type="transmembrane region" description="Helical" evidence="1">
    <location>
        <begin position="55"/>
        <end position="73"/>
    </location>
</feature>
<keyword evidence="1" id="KW-0812">Transmembrane</keyword>
<feature type="non-terminal residue" evidence="2">
    <location>
        <position position="1"/>
    </location>
</feature>
<evidence type="ECO:0000313" key="3">
    <source>
        <dbReference type="Proteomes" id="UP001595907"/>
    </source>
</evidence>
<keyword evidence="3" id="KW-1185">Reference proteome</keyword>
<name>A0ABV8QW75_9BACT</name>
<feature type="transmembrane region" description="Helical" evidence="1">
    <location>
        <begin position="100"/>
        <end position="121"/>
    </location>
</feature>
<dbReference type="RefSeq" id="WP_379711196.1">
    <property type="nucleotide sequence ID" value="NZ_JBHSCZ010000006.1"/>
</dbReference>
<keyword evidence="1" id="KW-0472">Membrane</keyword>
<dbReference type="Proteomes" id="UP001595907">
    <property type="component" value="Unassembled WGS sequence"/>
</dbReference>
<accession>A0ABV8QW75</accession>
<gene>
    <name evidence="2" type="ORF">ACFOWM_13845</name>
</gene>
<comment type="caution">
    <text evidence="2">The sequence shown here is derived from an EMBL/GenBank/DDBJ whole genome shotgun (WGS) entry which is preliminary data.</text>
</comment>
<keyword evidence="1" id="KW-1133">Transmembrane helix</keyword>
<dbReference type="EMBL" id="JBHSCZ010000006">
    <property type="protein sequence ID" value="MFC4263972.1"/>
    <property type="molecule type" value="Genomic_DNA"/>
</dbReference>